<dbReference type="InterPro" id="IPR045340">
    <property type="entry name" value="DUF6533"/>
</dbReference>
<feature type="region of interest" description="Disordered" evidence="1">
    <location>
        <begin position="271"/>
        <end position="320"/>
    </location>
</feature>
<evidence type="ECO:0000259" key="3">
    <source>
        <dbReference type="Pfam" id="PF20151"/>
    </source>
</evidence>
<comment type="caution">
    <text evidence="4">The sequence shown here is derived from an EMBL/GenBank/DDBJ whole genome shotgun (WGS) entry which is preliminary data.</text>
</comment>
<protein>
    <recommendedName>
        <fullName evidence="3">DUF6533 domain-containing protein</fullName>
    </recommendedName>
</protein>
<reference evidence="4 5" key="1">
    <citation type="journal article" date="2015" name="Sci. Rep.">
        <title>Chromosome-level genome map provides insights into diverse defense mechanisms in the medicinal fungus Ganoderma sinense.</title>
        <authorList>
            <person name="Zhu Y."/>
            <person name="Xu J."/>
            <person name="Sun C."/>
            <person name="Zhou S."/>
            <person name="Xu H."/>
            <person name="Nelson D.R."/>
            <person name="Qian J."/>
            <person name="Song J."/>
            <person name="Luo H."/>
            <person name="Xiang L."/>
            <person name="Li Y."/>
            <person name="Xu Z."/>
            <person name="Ji A."/>
            <person name="Wang L."/>
            <person name="Lu S."/>
            <person name="Hayward A."/>
            <person name="Sun W."/>
            <person name="Li X."/>
            <person name="Schwartz D.C."/>
            <person name="Wang Y."/>
            <person name="Chen S."/>
        </authorList>
    </citation>
    <scope>NUCLEOTIDE SEQUENCE [LARGE SCALE GENOMIC DNA]</scope>
    <source>
        <strain evidence="4 5">ZZ0214-1</strain>
    </source>
</reference>
<feature type="transmembrane region" description="Helical" evidence="2">
    <location>
        <begin position="12"/>
        <end position="29"/>
    </location>
</feature>
<gene>
    <name evidence="4" type="ORF">GSI_06957</name>
</gene>
<keyword evidence="5" id="KW-1185">Reference proteome</keyword>
<evidence type="ECO:0000313" key="4">
    <source>
        <dbReference type="EMBL" id="PIL30789.1"/>
    </source>
</evidence>
<dbReference type="Pfam" id="PF20151">
    <property type="entry name" value="DUF6533"/>
    <property type="match status" value="1"/>
</dbReference>
<feature type="transmembrane region" description="Helical" evidence="2">
    <location>
        <begin position="50"/>
        <end position="71"/>
    </location>
</feature>
<feature type="transmembrane region" description="Helical" evidence="2">
    <location>
        <begin position="91"/>
        <end position="109"/>
    </location>
</feature>
<feature type="transmembrane region" description="Helical" evidence="2">
    <location>
        <begin position="116"/>
        <end position="139"/>
    </location>
</feature>
<evidence type="ECO:0000313" key="5">
    <source>
        <dbReference type="Proteomes" id="UP000230002"/>
    </source>
</evidence>
<accession>A0A2G8SAK9</accession>
<feature type="transmembrane region" description="Helical" evidence="2">
    <location>
        <begin position="151"/>
        <end position="169"/>
    </location>
</feature>
<keyword evidence="2" id="KW-0472">Membrane</keyword>
<sequence>MPSTISAAEQHFLQFAIQWSSIALLYYDYLLTFPTEVRYIWRDKLKVSTVLYVLYRYALPANVLYLLAISNKLGNQESIYLRPYESSSCDSAYKAIGIALSFGGGPIALKKHTLDYLIVEQGVLYFGLVSVFTVGATVLNFKAAGGFPQRLLNAITLPISGLLTARFILRIRAYNKNKNPLGGGSHTTSHNFSSFNAASRNAAGARSSLADEFGEDPYDMVFRVSQSSATATTIPSPESEEGEGPKHDGGGGVVAEFLEQMRRGMERADYYGDGISSMGESRFDEEKHQTTVMDGDAQPICSDVSEHGRGSRSSAEVENL</sequence>
<feature type="domain" description="DUF6533" evidence="3">
    <location>
        <begin position="20"/>
        <end position="59"/>
    </location>
</feature>
<dbReference type="EMBL" id="AYKW01000013">
    <property type="protein sequence ID" value="PIL30789.1"/>
    <property type="molecule type" value="Genomic_DNA"/>
</dbReference>
<keyword evidence="2" id="KW-0812">Transmembrane</keyword>
<evidence type="ECO:0000256" key="1">
    <source>
        <dbReference type="SAM" id="MobiDB-lite"/>
    </source>
</evidence>
<name>A0A2G8SAK9_9APHY</name>
<feature type="region of interest" description="Disordered" evidence="1">
    <location>
        <begin position="226"/>
        <end position="252"/>
    </location>
</feature>
<organism evidence="4 5">
    <name type="scientific">Ganoderma sinense ZZ0214-1</name>
    <dbReference type="NCBI Taxonomy" id="1077348"/>
    <lineage>
        <taxon>Eukaryota</taxon>
        <taxon>Fungi</taxon>
        <taxon>Dikarya</taxon>
        <taxon>Basidiomycota</taxon>
        <taxon>Agaricomycotina</taxon>
        <taxon>Agaricomycetes</taxon>
        <taxon>Polyporales</taxon>
        <taxon>Polyporaceae</taxon>
        <taxon>Ganoderma</taxon>
    </lineage>
</organism>
<proteinExistence type="predicted"/>
<evidence type="ECO:0000256" key="2">
    <source>
        <dbReference type="SAM" id="Phobius"/>
    </source>
</evidence>
<dbReference type="OrthoDB" id="2743517at2759"/>
<dbReference type="AlphaFoldDB" id="A0A2G8SAK9"/>
<dbReference type="Proteomes" id="UP000230002">
    <property type="component" value="Unassembled WGS sequence"/>
</dbReference>
<keyword evidence="2" id="KW-1133">Transmembrane helix</keyword>
<feature type="compositionally biased region" description="Polar residues" evidence="1">
    <location>
        <begin position="311"/>
        <end position="320"/>
    </location>
</feature>